<evidence type="ECO:0000259" key="2">
    <source>
        <dbReference type="Pfam" id="PF05193"/>
    </source>
</evidence>
<dbReference type="InterPro" id="IPR007863">
    <property type="entry name" value="Peptidase_M16_C"/>
</dbReference>
<dbReference type="PANTHER" id="PTHR11851:SF224">
    <property type="entry name" value="PROCESSING PROTEASE"/>
    <property type="match status" value="1"/>
</dbReference>
<evidence type="ECO:0000313" key="4">
    <source>
        <dbReference type="Proteomes" id="UP000283458"/>
    </source>
</evidence>
<dbReference type="Gene3D" id="3.30.830.10">
    <property type="entry name" value="Metalloenzyme, LuxS/M16 peptidase-like"/>
    <property type="match status" value="2"/>
</dbReference>
<organism evidence="3 4">
    <name type="scientific">Azospirillum cavernae</name>
    <dbReference type="NCBI Taxonomy" id="2320860"/>
    <lineage>
        <taxon>Bacteria</taxon>
        <taxon>Pseudomonadati</taxon>
        <taxon>Pseudomonadota</taxon>
        <taxon>Alphaproteobacteria</taxon>
        <taxon>Rhodospirillales</taxon>
        <taxon>Azospirillaceae</taxon>
        <taxon>Azospirillum</taxon>
    </lineage>
</organism>
<feature type="region of interest" description="Disordered" evidence="1">
    <location>
        <begin position="1"/>
        <end position="30"/>
    </location>
</feature>
<dbReference type="OrthoDB" id="9811314at2"/>
<dbReference type="Pfam" id="PF05193">
    <property type="entry name" value="Peptidase_M16_C"/>
    <property type="match status" value="1"/>
</dbReference>
<dbReference type="InterPro" id="IPR011249">
    <property type="entry name" value="Metalloenz_LuxS/M16"/>
</dbReference>
<dbReference type="Proteomes" id="UP000283458">
    <property type="component" value="Unassembled WGS sequence"/>
</dbReference>
<comment type="caution">
    <text evidence="3">The sequence shown here is derived from an EMBL/GenBank/DDBJ whole genome shotgun (WGS) entry which is preliminary data.</text>
</comment>
<keyword evidence="4" id="KW-1185">Reference proteome</keyword>
<sequence length="484" mass="51891">MLSKRSPSPPRGEGRGEGVPFAGRSSPRVPLTRTLSPGGRGAWTLLAAALALNLLVGPAHAIDIKKVVSPGGIEAWLVEDHKVPVLAVEWAFEGAGANDPAGKEGLANLAAHALDEGAGPYDSQAFQTRLQDSAVSLSFNAGRDAFTGSLRTLTEHRDEAFDLARLAMSEPRFDAEAVERMRAGTLAGLKREQGDPNYVARRLFYSTAYPDHPYGGEVRGSLDSLPRIAPDDLRAFVKSQFGRDRLVVTAAGDIAPDDLGRALDRLFGGLPATASVTALPEVTPKGLGETLLAPRPTAQTVILMGQPGVKRADPDWYAATVMNYVLGGSGFGSRLMEEVREKRGLSYGVYSYLVPMDRTALVIAGGSTVNAKAGQALEIMRAEWARMAADGVSDQELADAKTYLTGSFPLQLGSTPSIAKTLLQVRRDRLGIDYLDQRDRFINAVTADDVRRVAKRLLDPARLLTVLVGRPDGVTPTRTIEDIR</sequence>
<evidence type="ECO:0000313" key="3">
    <source>
        <dbReference type="EMBL" id="RJF85236.1"/>
    </source>
</evidence>
<evidence type="ECO:0000256" key="1">
    <source>
        <dbReference type="SAM" id="MobiDB-lite"/>
    </source>
</evidence>
<dbReference type="InterPro" id="IPR050361">
    <property type="entry name" value="MPP/UQCRC_Complex"/>
</dbReference>
<dbReference type="EMBL" id="QYUL01000001">
    <property type="protein sequence ID" value="RJF85236.1"/>
    <property type="molecule type" value="Genomic_DNA"/>
</dbReference>
<reference evidence="3 4" key="1">
    <citation type="submission" date="2018-09" db="EMBL/GenBank/DDBJ databases">
        <authorList>
            <person name="Zhu H."/>
        </authorList>
    </citation>
    <scope>NUCLEOTIDE SEQUENCE [LARGE SCALE GENOMIC DNA]</scope>
    <source>
        <strain evidence="3 4">K2W22B-5</strain>
    </source>
</reference>
<accession>A0A418W5C2</accession>
<dbReference type="GO" id="GO:0046872">
    <property type="term" value="F:metal ion binding"/>
    <property type="evidence" value="ECO:0007669"/>
    <property type="project" value="InterPro"/>
</dbReference>
<dbReference type="PANTHER" id="PTHR11851">
    <property type="entry name" value="METALLOPROTEASE"/>
    <property type="match status" value="1"/>
</dbReference>
<dbReference type="SUPFAM" id="SSF63411">
    <property type="entry name" value="LuxS/MPP-like metallohydrolase"/>
    <property type="match status" value="2"/>
</dbReference>
<feature type="domain" description="Peptidase M16 C-terminal" evidence="2">
    <location>
        <begin position="228"/>
        <end position="403"/>
    </location>
</feature>
<dbReference type="AlphaFoldDB" id="A0A418W5C2"/>
<gene>
    <name evidence="3" type="ORF">D3877_07805</name>
</gene>
<proteinExistence type="predicted"/>
<name>A0A418W5C2_9PROT</name>
<protein>
    <submittedName>
        <fullName evidence="3">Insulinase family protein</fullName>
    </submittedName>
</protein>